<evidence type="ECO:0000313" key="1">
    <source>
        <dbReference type="EMBL" id="KXB02044.1"/>
    </source>
</evidence>
<dbReference type="Proteomes" id="UP000070035">
    <property type="component" value="Unassembled WGS sequence"/>
</dbReference>
<organism evidence="1 2">
    <name type="scientific">candidate division MSBL1 archaeon SCGC-AAA261F17</name>
    <dbReference type="NCBI Taxonomy" id="1698274"/>
    <lineage>
        <taxon>Archaea</taxon>
        <taxon>Methanobacteriati</taxon>
        <taxon>Methanobacteriota</taxon>
        <taxon>candidate division MSBL1</taxon>
    </lineage>
</organism>
<sequence length="63" mass="7283">MDSPEKLPFVGEIEHLDAFGEYSPRTEEYTIEDVVLGKVPKEETLITWLLKNQNQFTSGLRNE</sequence>
<comment type="caution">
    <text evidence="1">The sequence shown here is derived from an EMBL/GenBank/DDBJ whole genome shotgun (WGS) entry which is preliminary data.</text>
</comment>
<protein>
    <submittedName>
        <fullName evidence="1">Uncharacterized protein</fullName>
    </submittedName>
</protein>
<reference evidence="1 2" key="1">
    <citation type="journal article" date="2016" name="Sci. Rep.">
        <title>Metabolic traits of an uncultured archaeal lineage -MSBL1- from brine pools of the Red Sea.</title>
        <authorList>
            <person name="Mwirichia R."/>
            <person name="Alam I."/>
            <person name="Rashid M."/>
            <person name="Vinu M."/>
            <person name="Ba-Alawi W."/>
            <person name="Anthony Kamau A."/>
            <person name="Kamanda Ngugi D."/>
            <person name="Goker M."/>
            <person name="Klenk H.P."/>
            <person name="Bajic V."/>
            <person name="Stingl U."/>
        </authorList>
    </citation>
    <scope>NUCLEOTIDE SEQUENCE [LARGE SCALE GENOMIC DNA]</scope>
    <source>
        <strain evidence="1">SCGC-AAA261F17</strain>
    </source>
</reference>
<evidence type="ECO:0000313" key="2">
    <source>
        <dbReference type="Proteomes" id="UP000070035"/>
    </source>
</evidence>
<dbReference type="AlphaFoldDB" id="A0A133V6H9"/>
<gene>
    <name evidence="1" type="ORF">AKJ44_01510</name>
</gene>
<name>A0A133V6H9_9EURY</name>
<proteinExistence type="predicted"/>
<keyword evidence="2" id="KW-1185">Reference proteome</keyword>
<dbReference type="EMBL" id="LHXY01000015">
    <property type="protein sequence ID" value="KXB02044.1"/>
    <property type="molecule type" value="Genomic_DNA"/>
</dbReference>
<accession>A0A133V6H9</accession>